<sequence length="166" mass="19349">MLYRASTCPTGIFWLNLSEFTTYRGRAPPAPRNYTLRSILIGAPRADYLSVHGMTTDGEFINTFEDEIRQRGAMDTIISDRAQAEVSNRVKTILRNLYIKDWQSEPHHQNQNISERFIQELKKYANWIRNTSGAPPQAIFLILKYVCFIFNRTARKNLSWRHLAKP</sequence>
<organism evidence="1 2">
    <name type="scientific">Skeletonema marinoi</name>
    <dbReference type="NCBI Taxonomy" id="267567"/>
    <lineage>
        <taxon>Eukaryota</taxon>
        <taxon>Sar</taxon>
        <taxon>Stramenopiles</taxon>
        <taxon>Ochrophyta</taxon>
        <taxon>Bacillariophyta</taxon>
        <taxon>Coscinodiscophyceae</taxon>
        <taxon>Thalassiosirophycidae</taxon>
        <taxon>Thalassiosirales</taxon>
        <taxon>Skeletonemataceae</taxon>
        <taxon>Skeletonema</taxon>
        <taxon>Skeletonema marinoi-dohrnii complex</taxon>
    </lineage>
</organism>
<dbReference type="InterPro" id="IPR012337">
    <property type="entry name" value="RNaseH-like_sf"/>
</dbReference>
<dbReference type="EMBL" id="JATAAI010000039">
    <property type="protein sequence ID" value="KAK1734452.1"/>
    <property type="molecule type" value="Genomic_DNA"/>
</dbReference>
<dbReference type="SUPFAM" id="SSF53098">
    <property type="entry name" value="Ribonuclease H-like"/>
    <property type="match status" value="1"/>
</dbReference>
<dbReference type="Proteomes" id="UP001224775">
    <property type="component" value="Unassembled WGS sequence"/>
</dbReference>
<dbReference type="Gene3D" id="3.30.420.10">
    <property type="entry name" value="Ribonuclease H-like superfamily/Ribonuclease H"/>
    <property type="match status" value="1"/>
</dbReference>
<protein>
    <recommendedName>
        <fullName evidence="3">Integrase catalytic domain-containing protein</fullName>
    </recommendedName>
</protein>
<dbReference type="AlphaFoldDB" id="A0AAD8XVW2"/>
<proteinExistence type="predicted"/>
<comment type="caution">
    <text evidence="1">The sequence shown here is derived from an EMBL/GenBank/DDBJ whole genome shotgun (WGS) entry which is preliminary data.</text>
</comment>
<evidence type="ECO:0000313" key="1">
    <source>
        <dbReference type="EMBL" id="KAK1734452.1"/>
    </source>
</evidence>
<reference evidence="1" key="1">
    <citation type="submission" date="2023-06" db="EMBL/GenBank/DDBJ databases">
        <title>Survivors Of The Sea: Transcriptome response of Skeletonema marinoi to long-term dormancy.</title>
        <authorList>
            <person name="Pinder M.I.M."/>
            <person name="Kourtchenko O."/>
            <person name="Robertson E.K."/>
            <person name="Larsson T."/>
            <person name="Maumus F."/>
            <person name="Osuna-Cruz C.M."/>
            <person name="Vancaester E."/>
            <person name="Stenow R."/>
            <person name="Vandepoele K."/>
            <person name="Ploug H."/>
            <person name="Bruchert V."/>
            <person name="Godhe A."/>
            <person name="Topel M."/>
        </authorList>
    </citation>
    <scope>NUCLEOTIDE SEQUENCE</scope>
    <source>
        <strain evidence="1">R05AC</strain>
    </source>
</reference>
<evidence type="ECO:0000313" key="2">
    <source>
        <dbReference type="Proteomes" id="UP001224775"/>
    </source>
</evidence>
<dbReference type="GO" id="GO:0003676">
    <property type="term" value="F:nucleic acid binding"/>
    <property type="evidence" value="ECO:0007669"/>
    <property type="project" value="InterPro"/>
</dbReference>
<name>A0AAD8XVW2_9STRA</name>
<gene>
    <name evidence="1" type="ORF">QTG54_014959</name>
</gene>
<dbReference type="InterPro" id="IPR036397">
    <property type="entry name" value="RNaseH_sf"/>
</dbReference>
<evidence type="ECO:0008006" key="3">
    <source>
        <dbReference type="Google" id="ProtNLM"/>
    </source>
</evidence>
<keyword evidence="2" id="KW-1185">Reference proteome</keyword>
<accession>A0AAD8XVW2</accession>